<feature type="region of interest" description="Domain II" evidence="3">
    <location>
        <begin position="65"/>
        <end position="142"/>
    </location>
</feature>
<comment type="domain">
    <text evidence="3">Has three domains with a flexible linker between the domains II and III and assumes an 'L' shape. Domain III is highly mobile and contacts RuvB.</text>
</comment>
<evidence type="ECO:0000313" key="5">
    <source>
        <dbReference type="EMBL" id="BBL71226.1"/>
    </source>
</evidence>
<evidence type="ECO:0000256" key="1">
    <source>
        <dbReference type="ARBA" id="ARBA00022763"/>
    </source>
</evidence>
<dbReference type="GO" id="GO:0005737">
    <property type="term" value="C:cytoplasm"/>
    <property type="evidence" value="ECO:0007669"/>
    <property type="project" value="UniProtKB-SubCell"/>
</dbReference>
<name>A0A8D4VP67_9GAMM</name>
<evidence type="ECO:0000256" key="3">
    <source>
        <dbReference type="HAMAP-Rule" id="MF_00031"/>
    </source>
</evidence>
<dbReference type="InterPro" id="IPR003583">
    <property type="entry name" value="Hlx-hairpin-Hlx_DNA-bd_motif"/>
</dbReference>
<dbReference type="GO" id="GO:0048476">
    <property type="term" value="C:Holliday junction resolvase complex"/>
    <property type="evidence" value="ECO:0007669"/>
    <property type="project" value="UniProtKB-UniRule"/>
</dbReference>
<feature type="region of interest" description="Domain III" evidence="3">
    <location>
        <begin position="151"/>
        <end position="198"/>
    </location>
</feature>
<keyword evidence="6" id="KW-1185">Reference proteome</keyword>
<comment type="caution">
    <text evidence="3">Lacks conserved residue(s) required for the propagation of feature annotation.</text>
</comment>
<organism evidence="5 6">
    <name type="scientific">Methylogaea oryzae</name>
    <dbReference type="NCBI Taxonomy" id="1295382"/>
    <lineage>
        <taxon>Bacteria</taxon>
        <taxon>Pseudomonadati</taxon>
        <taxon>Pseudomonadota</taxon>
        <taxon>Gammaproteobacteria</taxon>
        <taxon>Methylococcales</taxon>
        <taxon>Methylococcaceae</taxon>
        <taxon>Methylogaea</taxon>
    </lineage>
</organism>
<keyword evidence="3" id="KW-0963">Cytoplasm</keyword>
<evidence type="ECO:0000259" key="4">
    <source>
        <dbReference type="SMART" id="SM00278"/>
    </source>
</evidence>
<dbReference type="HAMAP" id="MF_00031">
    <property type="entry name" value="DNA_HJ_migration_RuvA"/>
    <property type="match status" value="1"/>
</dbReference>
<gene>
    <name evidence="3 5" type="primary">ruvA</name>
    <name evidence="5" type="ORF">MoryE10_18320</name>
</gene>
<feature type="domain" description="Helix-hairpin-helix DNA-binding motif class 1" evidence="4">
    <location>
        <begin position="108"/>
        <end position="127"/>
    </location>
</feature>
<dbReference type="CDD" id="cd14332">
    <property type="entry name" value="UBA_RuvA_C"/>
    <property type="match status" value="1"/>
</dbReference>
<comment type="function">
    <text evidence="3">The RuvA-RuvB-RuvC complex processes Holliday junction (HJ) DNA during genetic recombination and DNA repair, while the RuvA-RuvB complex plays an important role in the rescue of blocked DNA replication forks via replication fork reversal (RFR). RuvA specifically binds to HJ cruciform DNA, conferring on it an open structure. The RuvB hexamer acts as an ATP-dependent pump, pulling dsDNA into and through the RuvAB complex. HJ branch migration allows RuvC to scan DNA until it finds its consensus sequence, where it cleaves and resolves the cruciform DNA.</text>
</comment>
<dbReference type="RefSeq" id="WP_221046860.1">
    <property type="nucleotide sequence ID" value="NZ_AP019782.1"/>
</dbReference>
<keyword evidence="3" id="KW-0233">DNA recombination</keyword>
<dbReference type="Pfam" id="PF14520">
    <property type="entry name" value="HHH_5"/>
    <property type="match status" value="1"/>
</dbReference>
<accession>A0A8D4VP67</accession>
<dbReference type="InterPro" id="IPR011114">
    <property type="entry name" value="RuvA_C"/>
</dbReference>
<keyword evidence="5" id="KW-0347">Helicase</keyword>
<feature type="region of interest" description="Domain I" evidence="3">
    <location>
        <begin position="1"/>
        <end position="64"/>
    </location>
</feature>
<keyword evidence="5" id="KW-0378">Hydrolase</keyword>
<dbReference type="GO" id="GO:0009378">
    <property type="term" value="F:four-way junction helicase activity"/>
    <property type="evidence" value="ECO:0007669"/>
    <property type="project" value="InterPro"/>
</dbReference>
<sequence>MIGFLRGKLAAKKVPFLLLDVNGVGYEVEAPMSTFYQLPVLGETVLLHTHMAVREDAHSLYGFYAESERALFRSLIKVNGVGAKLALTILSGLSSDEFHRAIEHNDVSALVRLPGIGKKTAERLIIEMRDRLPESEGGSLAPATPGVTAKIDPVADAVSALIALGFKPPEASRMVRDIPSEGKSSEDLIRQALKAAAK</sequence>
<dbReference type="InterPro" id="IPR000085">
    <property type="entry name" value="RuvA"/>
</dbReference>
<dbReference type="GO" id="GO:0006310">
    <property type="term" value="P:DNA recombination"/>
    <property type="evidence" value="ECO:0007669"/>
    <property type="project" value="UniProtKB-UniRule"/>
</dbReference>
<dbReference type="GO" id="GO:0000400">
    <property type="term" value="F:four-way junction DNA binding"/>
    <property type="evidence" value="ECO:0007669"/>
    <property type="project" value="UniProtKB-UniRule"/>
</dbReference>
<keyword evidence="5" id="KW-0067">ATP-binding</keyword>
<comment type="similarity">
    <text evidence="3">Belongs to the RuvA family.</text>
</comment>
<dbReference type="NCBIfam" id="TIGR00084">
    <property type="entry name" value="ruvA"/>
    <property type="match status" value="1"/>
</dbReference>
<dbReference type="GO" id="GO:0009379">
    <property type="term" value="C:Holliday junction helicase complex"/>
    <property type="evidence" value="ECO:0007669"/>
    <property type="project" value="InterPro"/>
</dbReference>
<keyword evidence="2 3" id="KW-0234">DNA repair</keyword>
<dbReference type="GO" id="GO:0006281">
    <property type="term" value="P:DNA repair"/>
    <property type="evidence" value="ECO:0007669"/>
    <property type="project" value="UniProtKB-UniRule"/>
</dbReference>
<protein>
    <recommendedName>
        <fullName evidence="3">Holliday junction branch migration complex subunit RuvA</fullName>
    </recommendedName>
</protein>
<feature type="domain" description="Helix-hairpin-helix DNA-binding motif class 1" evidence="4">
    <location>
        <begin position="73"/>
        <end position="92"/>
    </location>
</feature>
<keyword evidence="5" id="KW-0547">Nucleotide-binding</keyword>
<comment type="subunit">
    <text evidence="3">Homotetramer. Forms an RuvA(8)-RuvB(12)-Holliday junction (HJ) complex. HJ DNA is sandwiched between 2 RuvA tetramers; dsDNA enters through RuvA and exits via RuvB. An RuvB hexamer assembles on each DNA strand where it exits the tetramer. Each RuvB hexamer is contacted by two RuvA subunits (via domain III) on 2 adjacent RuvB subunits; this complex drives branch migration. In the full resolvosome a probable DNA-RuvA(4)-RuvB(12)-RuvC(2) complex forms which resolves the HJ.</text>
</comment>
<dbReference type="SMART" id="SM00278">
    <property type="entry name" value="HhH1"/>
    <property type="match status" value="2"/>
</dbReference>
<evidence type="ECO:0000313" key="6">
    <source>
        <dbReference type="Proteomes" id="UP000824988"/>
    </source>
</evidence>
<comment type="subcellular location">
    <subcellularLocation>
        <location evidence="3">Cytoplasm</location>
    </subcellularLocation>
</comment>
<keyword evidence="1 3" id="KW-0227">DNA damage</keyword>
<dbReference type="EMBL" id="AP019782">
    <property type="protein sequence ID" value="BBL71226.1"/>
    <property type="molecule type" value="Genomic_DNA"/>
</dbReference>
<proteinExistence type="inferred from homology"/>
<dbReference type="InterPro" id="IPR013849">
    <property type="entry name" value="DNA_helicase_Holl-junc_RuvA_I"/>
</dbReference>
<dbReference type="Proteomes" id="UP000824988">
    <property type="component" value="Chromosome"/>
</dbReference>
<dbReference type="GO" id="GO:0005524">
    <property type="term" value="F:ATP binding"/>
    <property type="evidence" value="ECO:0007669"/>
    <property type="project" value="InterPro"/>
</dbReference>
<dbReference type="Pfam" id="PF07499">
    <property type="entry name" value="RuvA_C"/>
    <property type="match status" value="1"/>
</dbReference>
<keyword evidence="3" id="KW-0238">DNA-binding</keyword>
<dbReference type="Pfam" id="PF01330">
    <property type="entry name" value="RuvA_N"/>
    <property type="match status" value="1"/>
</dbReference>
<dbReference type="KEGG" id="moz:MoryE10_18320"/>
<reference evidence="5" key="1">
    <citation type="submission" date="2019-06" db="EMBL/GenBank/DDBJ databases">
        <title>Complete genome sequence of Methylogaea oryzae strain JCM16910.</title>
        <authorList>
            <person name="Asakawa S."/>
        </authorList>
    </citation>
    <scope>NUCLEOTIDE SEQUENCE</scope>
    <source>
        <strain evidence="5">E10</strain>
    </source>
</reference>
<evidence type="ECO:0000256" key="2">
    <source>
        <dbReference type="ARBA" id="ARBA00023204"/>
    </source>
</evidence>
<dbReference type="AlphaFoldDB" id="A0A8D4VP67"/>